<dbReference type="SUPFAM" id="SSF56300">
    <property type="entry name" value="Metallo-dependent phosphatases"/>
    <property type="match status" value="1"/>
</dbReference>
<dbReference type="PANTHER" id="PTHR34990:SF2">
    <property type="entry name" value="BLL8164 PROTEIN"/>
    <property type="match status" value="1"/>
</dbReference>
<evidence type="ECO:0000259" key="6">
    <source>
        <dbReference type="Pfam" id="PF00149"/>
    </source>
</evidence>
<organism evidence="7 8">
    <name type="scientific">Thalassobellus suaedae</name>
    <dbReference type="NCBI Taxonomy" id="3074124"/>
    <lineage>
        <taxon>Bacteria</taxon>
        <taxon>Pseudomonadati</taxon>
        <taxon>Bacteroidota</taxon>
        <taxon>Flavobacteriia</taxon>
        <taxon>Flavobacteriales</taxon>
        <taxon>Flavobacteriaceae</taxon>
        <taxon>Thalassobellus</taxon>
    </lineage>
</organism>
<name>A0ABY9Y2F6_9FLAO</name>
<keyword evidence="8" id="KW-1185">Reference proteome</keyword>
<protein>
    <submittedName>
        <fullName evidence="7">UDP-2,3-diacylglucosamine diphosphatase</fullName>
        <ecNumber evidence="7">3.6.1.54</ecNumber>
    </submittedName>
</protein>
<evidence type="ECO:0000256" key="1">
    <source>
        <dbReference type="ARBA" id="ARBA00022475"/>
    </source>
</evidence>
<accession>A0ABY9Y2F6</accession>
<proteinExistence type="predicted"/>
<evidence type="ECO:0000313" key="7">
    <source>
        <dbReference type="EMBL" id="WNH12125.1"/>
    </source>
</evidence>
<keyword evidence="5" id="KW-0464">Manganese</keyword>
<dbReference type="Proteomes" id="UP001303407">
    <property type="component" value="Chromosome"/>
</dbReference>
<dbReference type="EC" id="3.6.1.54" evidence="7"/>
<evidence type="ECO:0000313" key="8">
    <source>
        <dbReference type="Proteomes" id="UP001303407"/>
    </source>
</evidence>
<dbReference type="GO" id="GO:0016787">
    <property type="term" value="F:hydrolase activity"/>
    <property type="evidence" value="ECO:0007669"/>
    <property type="project" value="UniProtKB-KW"/>
</dbReference>
<dbReference type="InterPro" id="IPR004843">
    <property type="entry name" value="Calcineurin-like_PHP"/>
</dbReference>
<evidence type="ECO:0000256" key="2">
    <source>
        <dbReference type="ARBA" id="ARBA00022519"/>
    </source>
</evidence>
<evidence type="ECO:0000256" key="5">
    <source>
        <dbReference type="ARBA" id="ARBA00023211"/>
    </source>
</evidence>
<dbReference type="Pfam" id="PF00149">
    <property type="entry name" value="Metallophos"/>
    <property type="match status" value="1"/>
</dbReference>
<dbReference type="Gene3D" id="3.60.21.10">
    <property type="match status" value="1"/>
</dbReference>
<evidence type="ECO:0000256" key="3">
    <source>
        <dbReference type="ARBA" id="ARBA00022723"/>
    </source>
</evidence>
<dbReference type="InterPro" id="IPR043461">
    <property type="entry name" value="LpxH-like"/>
</dbReference>
<dbReference type="EMBL" id="CP134536">
    <property type="protein sequence ID" value="WNH12125.1"/>
    <property type="molecule type" value="Genomic_DNA"/>
</dbReference>
<evidence type="ECO:0000256" key="4">
    <source>
        <dbReference type="ARBA" id="ARBA00023136"/>
    </source>
</evidence>
<keyword evidence="2" id="KW-0997">Cell inner membrane</keyword>
<dbReference type="RefSeq" id="WP_415862107.1">
    <property type="nucleotide sequence ID" value="NZ_CP134536.1"/>
</dbReference>
<keyword evidence="4" id="KW-0472">Membrane</keyword>
<reference evidence="7 8" key="1">
    <citation type="submission" date="2023-09" db="EMBL/GenBank/DDBJ databases">
        <title>Thalassobella suaedae gen. nov., sp. nov., a marine bacterium of the family Flavobacteriaceae isolated from a halophyte Suaeda japonica.</title>
        <authorList>
            <person name="Lee S.Y."/>
            <person name="Hwang C.Y."/>
        </authorList>
    </citation>
    <scope>NUCLEOTIDE SEQUENCE [LARGE SCALE GENOMIC DNA]</scope>
    <source>
        <strain evidence="7 8">HL-DH10</strain>
    </source>
</reference>
<dbReference type="PANTHER" id="PTHR34990">
    <property type="entry name" value="UDP-2,3-DIACYLGLUCOSAMINE HYDROLASE-RELATED"/>
    <property type="match status" value="1"/>
</dbReference>
<keyword evidence="7" id="KW-0378">Hydrolase</keyword>
<dbReference type="InterPro" id="IPR029052">
    <property type="entry name" value="Metallo-depent_PP-like"/>
</dbReference>
<gene>
    <name evidence="7" type="ORF">RHP49_14670</name>
</gene>
<dbReference type="CDD" id="cd07398">
    <property type="entry name" value="MPP_YbbF-LpxH"/>
    <property type="match status" value="1"/>
</dbReference>
<sequence length="279" mass="32409">MKIKRKIEIAVISDVHLGTYGCHAKHLLTYLNSIEPKKLILNGDFIDVWQFSKRYFPKSHLKVIKKIMDMAADGVEIIYITGNHDEMLRKFSNTTIGNISIVDKMILDLDGKKGWFFHGDVFDVSIQNAKWLAKLGGYGYDLLTLINRAFNWYLEKRGKERYSLSKKVKNGVKGAIKYVNDYEKVIADLAIENGYDYVVCGHIHQPKMEYIENKHGKTMYLNSGDWVENFTALEYQFKRWKIYNYNNDKLAPFAVDEDYNNMNIKDLIAAITIVDKHSK</sequence>
<feature type="domain" description="Calcineurin-like phosphoesterase" evidence="6">
    <location>
        <begin position="9"/>
        <end position="206"/>
    </location>
</feature>
<keyword evidence="1" id="KW-1003">Cell membrane</keyword>
<keyword evidence="3" id="KW-0479">Metal-binding</keyword>